<protein>
    <submittedName>
        <fullName evidence="2">Uncharacterized protein</fullName>
    </submittedName>
</protein>
<feature type="compositionally biased region" description="Polar residues" evidence="1">
    <location>
        <begin position="1"/>
        <end position="26"/>
    </location>
</feature>
<reference evidence="2" key="1">
    <citation type="journal article" date="2023" name="Mol. Phylogenet. Evol.">
        <title>Genome-scale phylogeny and comparative genomics of the fungal order Sordariales.</title>
        <authorList>
            <person name="Hensen N."/>
            <person name="Bonometti L."/>
            <person name="Westerberg I."/>
            <person name="Brannstrom I.O."/>
            <person name="Guillou S."/>
            <person name="Cros-Aarteil S."/>
            <person name="Calhoun S."/>
            <person name="Haridas S."/>
            <person name="Kuo A."/>
            <person name="Mondo S."/>
            <person name="Pangilinan J."/>
            <person name="Riley R."/>
            <person name="LaButti K."/>
            <person name="Andreopoulos B."/>
            <person name="Lipzen A."/>
            <person name="Chen C."/>
            <person name="Yan M."/>
            <person name="Daum C."/>
            <person name="Ng V."/>
            <person name="Clum A."/>
            <person name="Steindorff A."/>
            <person name="Ohm R.A."/>
            <person name="Martin F."/>
            <person name="Silar P."/>
            <person name="Natvig D.O."/>
            <person name="Lalanne C."/>
            <person name="Gautier V."/>
            <person name="Ament-Velasquez S.L."/>
            <person name="Kruys A."/>
            <person name="Hutchinson M.I."/>
            <person name="Powell A.J."/>
            <person name="Barry K."/>
            <person name="Miller A.N."/>
            <person name="Grigoriev I.V."/>
            <person name="Debuchy R."/>
            <person name="Gladieux P."/>
            <person name="Hiltunen Thoren M."/>
            <person name="Johannesson H."/>
        </authorList>
    </citation>
    <scope>NUCLEOTIDE SEQUENCE</scope>
    <source>
        <strain evidence="2">CBS 359.72</strain>
    </source>
</reference>
<proteinExistence type="predicted"/>
<evidence type="ECO:0000256" key="1">
    <source>
        <dbReference type="SAM" id="MobiDB-lite"/>
    </source>
</evidence>
<feature type="compositionally biased region" description="Basic and acidic residues" evidence="1">
    <location>
        <begin position="251"/>
        <end position="280"/>
    </location>
</feature>
<evidence type="ECO:0000313" key="3">
    <source>
        <dbReference type="Proteomes" id="UP001303647"/>
    </source>
</evidence>
<keyword evidence="3" id="KW-1185">Reference proteome</keyword>
<evidence type="ECO:0000313" key="2">
    <source>
        <dbReference type="EMBL" id="KAK4246430.1"/>
    </source>
</evidence>
<name>A0AAN7CR71_9PEZI</name>
<feature type="compositionally biased region" description="Acidic residues" evidence="1">
    <location>
        <begin position="78"/>
        <end position="89"/>
    </location>
</feature>
<feature type="compositionally biased region" description="Basic and acidic residues" evidence="1">
    <location>
        <begin position="48"/>
        <end position="57"/>
    </location>
</feature>
<feature type="region of interest" description="Disordered" evidence="1">
    <location>
        <begin position="311"/>
        <end position="331"/>
    </location>
</feature>
<dbReference type="AlphaFoldDB" id="A0AAN7CR71"/>
<reference evidence="2" key="2">
    <citation type="submission" date="2023-05" db="EMBL/GenBank/DDBJ databases">
        <authorList>
            <consortium name="Lawrence Berkeley National Laboratory"/>
            <person name="Steindorff A."/>
            <person name="Hensen N."/>
            <person name="Bonometti L."/>
            <person name="Westerberg I."/>
            <person name="Brannstrom I.O."/>
            <person name="Guillou S."/>
            <person name="Cros-Aarteil S."/>
            <person name="Calhoun S."/>
            <person name="Haridas S."/>
            <person name="Kuo A."/>
            <person name="Mondo S."/>
            <person name="Pangilinan J."/>
            <person name="Riley R."/>
            <person name="Labutti K."/>
            <person name="Andreopoulos B."/>
            <person name="Lipzen A."/>
            <person name="Chen C."/>
            <person name="Yanf M."/>
            <person name="Daum C."/>
            <person name="Ng V."/>
            <person name="Clum A."/>
            <person name="Ohm R."/>
            <person name="Martin F."/>
            <person name="Silar P."/>
            <person name="Natvig D."/>
            <person name="Lalanne C."/>
            <person name="Gautier V."/>
            <person name="Ament-Velasquez S.L."/>
            <person name="Kruys A."/>
            <person name="Hutchinson M.I."/>
            <person name="Powell A.J."/>
            <person name="Barry K."/>
            <person name="Miller A.N."/>
            <person name="Grigoriev I.V."/>
            <person name="Debuchy R."/>
            <person name="Gladieux P."/>
            <person name="Thoren M.H."/>
            <person name="Johannesson H."/>
        </authorList>
    </citation>
    <scope>NUCLEOTIDE SEQUENCE</scope>
    <source>
        <strain evidence="2">CBS 359.72</strain>
    </source>
</reference>
<feature type="compositionally biased region" description="Low complexity" evidence="1">
    <location>
        <begin position="60"/>
        <end position="77"/>
    </location>
</feature>
<feature type="region of interest" description="Disordered" evidence="1">
    <location>
        <begin position="97"/>
        <end position="116"/>
    </location>
</feature>
<feature type="compositionally biased region" description="Polar residues" evidence="1">
    <location>
        <begin position="282"/>
        <end position="297"/>
    </location>
</feature>
<feature type="region of interest" description="Disordered" evidence="1">
    <location>
        <begin position="207"/>
        <end position="297"/>
    </location>
</feature>
<accession>A0AAN7CR71</accession>
<gene>
    <name evidence="2" type="ORF">C7999DRAFT_15456</name>
</gene>
<feature type="compositionally biased region" description="Basic and acidic residues" evidence="1">
    <location>
        <begin position="317"/>
        <end position="331"/>
    </location>
</feature>
<feature type="region of interest" description="Disordered" evidence="1">
    <location>
        <begin position="1"/>
        <end position="89"/>
    </location>
</feature>
<sequence length="386" mass="42957">MESAQEGDTQQIFTATARSKLQQTYSHKIRNSRTVSLPALKPAPNELLRTHAGDKLQRFLTSPVTSPGSTPTLSTSVEPDEPILENKDEDDLMVLSQRPSSYSTKHDRRTGNGTRSLRRRPFLIFDKIEAKGYKQLEKTPRANRAAPTIRYQLGDGFSGREAKPNGSNLLTRNGKLSTSSSYVGILDLAQSELPVAKRKRFVGRLNKDDNSFVPAPKKKTRRPLGLKDPNQQSKPASAVPAEVKRSAPAFDTERSNETEQEMQDKRDALKKTSGHAEKSHSRATITNGSQPQLINTQMTPDNDEVDIIIVQSSDDNSQDRSHTNTKPREIQPRDAQISGKTYVSQKSPCRGRIRTRSISLEFPLDQAASNTVSGLSMRVLRRVNTQ</sequence>
<comment type="caution">
    <text evidence="2">The sequence shown here is derived from an EMBL/GenBank/DDBJ whole genome shotgun (WGS) entry which is preliminary data.</text>
</comment>
<dbReference type="EMBL" id="MU857674">
    <property type="protein sequence ID" value="KAK4246430.1"/>
    <property type="molecule type" value="Genomic_DNA"/>
</dbReference>
<dbReference type="Proteomes" id="UP001303647">
    <property type="component" value="Unassembled WGS sequence"/>
</dbReference>
<organism evidence="2 3">
    <name type="scientific">Corynascus novoguineensis</name>
    <dbReference type="NCBI Taxonomy" id="1126955"/>
    <lineage>
        <taxon>Eukaryota</taxon>
        <taxon>Fungi</taxon>
        <taxon>Dikarya</taxon>
        <taxon>Ascomycota</taxon>
        <taxon>Pezizomycotina</taxon>
        <taxon>Sordariomycetes</taxon>
        <taxon>Sordariomycetidae</taxon>
        <taxon>Sordariales</taxon>
        <taxon>Chaetomiaceae</taxon>
        <taxon>Corynascus</taxon>
    </lineage>
</organism>